<dbReference type="AlphaFoldDB" id="A0A5B7HM54"/>
<reference evidence="1 2" key="1">
    <citation type="submission" date="2019-05" db="EMBL/GenBank/DDBJ databases">
        <title>Another draft genome of Portunus trituberculatus and its Hox gene families provides insights of decapod evolution.</title>
        <authorList>
            <person name="Jeong J.-H."/>
            <person name="Song I."/>
            <person name="Kim S."/>
            <person name="Choi T."/>
            <person name="Kim D."/>
            <person name="Ryu S."/>
            <person name="Kim W."/>
        </authorList>
    </citation>
    <scope>NUCLEOTIDE SEQUENCE [LARGE SCALE GENOMIC DNA]</scope>
    <source>
        <tissue evidence="1">Muscle</tissue>
    </source>
</reference>
<evidence type="ECO:0000313" key="2">
    <source>
        <dbReference type="Proteomes" id="UP000324222"/>
    </source>
</evidence>
<comment type="caution">
    <text evidence="1">The sequence shown here is derived from an EMBL/GenBank/DDBJ whole genome shotgun (WGS) entry which is preliminary data.</text>
</comment>
<protein>
    <submittedName>
        <fullName evidence="1">Uncharacterized protein</fullName>
    </submittedName>
</protein>
<gene>
    <name evidence="1" type="ORF">E2C01_066666</name>
</gene>
<accession>A0A5B7HM54</accession>
<name>A0A5B7HM54_PORTR</name>
<evidence type="ECO:0000313" key="1">
    <source>
        <dbReference type="EMBL" id="MPC72362.1"/>
    </source>
</evidence>
<keyword evidence="2" id="KW-1185">Reference proteome</keyword>
<organism evidence="1 2">
    <name type="scientific">Portunus trituberculatus</name>
    <name type="common">Swimming crab</name>
    <name type="synonym">Neptunus trituberculatus</name>
    <dbReference type="NCBI Taxonomy" id="210409"/>
    <lineage>
        <taxon>Eukaryota</taxon>
        <taxon>Metazoa</taxon>
        <taxon>Ecdysozoa</taxon>
        <taxon>Arthropoda</taxon>
        <taxon>Crustacea</taxon>
        <taxon>Multicrustacea</taxon>
        <taxon>Malacostraca</taxon>
        <taxon>Eumalacostraca</taxon>
        <taxon>Eucarida</taxon>
        <taxon>Decapoda</taxon>
        <taxon>Pleocyemata</taxon>
        <taxon>Brachyura</taxon>
        <taxon>Eubrachyura</taxon>
        <taxon>Portunoidea</taxon>
        <taxon>Portunidae</taxon>
        <taxon>Portuninae</taxon>
        <taxon>Portunus</taxon>
    </lineage>
</organism>
<dbReference type="Proteomes" id="UP000324222">
    <property type="component" value="Unassembled WGS sequence"/>
</dbReference>
<dbReference type="EMBL" id="VSRR010034605">
    <property type="protein sequence ID" value="MPC72362.1"/>
    <property type="molecule type" value="Genomic_DNA"/>
</dbReference>
<sequence>MRRTFPHMPSMVRIVLHARKLFAAWYIRHGDGSKMAVTTGIDTKDHRKKAAKLVGVGRLVSMKSTQQLVVCSSKVYLMGKATSSRGVIC</sequence>
<proteinExistence type="predicted"/>